<evidence type="ECO:0000259" key="5">
    <source>
        <dbReference type="Pfam" id="PF05193"/>
    </source>
</evidence>
<dbReference type="InterPro" id="IPR007863">
    <property type="entry name" value="Peptidase_M16_C"/>
</dbReference>
<evidence type="ECO:0000256" key="3">
    <source>
        <dbReference type="RuleBase" id="RU004447"/>
    </source>
</evidence>
<feature type="domain" description="Peptidase M16 N-terminal" evidence="4">
    <location>
        <begin position="51"/>
        <end position="170"/>
    </location>
</feature>
<dbReference type="PANTHER" id="PTHR11851">
    <property type="entry name" value="METALLOPROTEASE"/>
    <property type="match status" value="1"/>
</dbReference>
<evidence type="ECO:0000313" key="7">
    <source>
        <dbReference type="Proteomes" id="UP000069030"/>
    </source>
</evidence>
<evidence type="ECO:0000313" key="6">
    <source>
        <dbReference type="EMBL" id="ALU26254.1"/>
    </source>
</evidence>
<dbReference type="Proteomes" id="UP000069030">
    <property type="component" value="Chromosome"/>
</dbReference>
<evidence type="ECO:0000256" key="2">
    <source>
        <dbReference type="ARBA" id="ARBA00007261"/>
    </source>
</evidence>
<dbReference type="GO" id="GO:0004222">
    <property type="term" value="F:metalloendopeptidase activity"/>
    <property type="evidence" value="ECO:0007669"/>
    <property type="project" value="InterPro"/>
</dbReference>
<feature type="domain" description="Peptidase M16 C-terminal" evidence="5">
    <location>
        <begin position="702"/>
        <end position="864"/>
    </location>
</feature>
<dbReference type="PANTHER" id="PTHR11851:SF49">
    <property type="entry name" value="MITOCHONDRIAL-PROCESSING PEPTIDASE SUBUNIT ALPHA"/>
    <property type="match status" value="1"/>
</dbReference>
<dbReference type="InterPro" id="IPR011765">
    <property type="entry name" value="Pept_M16_N"/>
</dbReference>
<dbReference type="AlphaFoldDB" id="A0AAI8C3G9"/>
<evidence type="ECO:0000259" key="4">
    <source>
        <dbReference type="Pfam" id="PF00675"/>
    </source>
</evidence>
<dbReference type="Gene3D" id="3.30.830.10">
    <property type="entry name" value="Metalloenzyme, LuxS/M16 peptidase-like"/>
    <property type="match status" value="2"/>
</dbReference>
<dbReference type="Pfam" id="PF00675">
    <property type="entry name" value="Peptidase_M16"/>
    <property type="match status" value="1"/>
</dbReference>
<dbReference type="InterPro" id="IPR011249">
    <property type="entry name" value="Metalloenz_LuxS/M16"/>
</dbReference>
<dbReference type="SUPFAM" id="SSF63411">
    <property type="entry name" value="LuxS/MPP-like metallohydrolase"/>
    <property type="match status" value="3"/>
</dbReference>
<dbReference type="RefSeq" id="WP_058699309.1">
    <property type="nucleotide sequence ID" value="NZ_CP013690.1"/>
</dbReference>
<organism evidence="6 7">
    <name type="scientific">Myroides odoratimimus</name>
    <dbReference type="NCBI Taxonomy" id="76832"/>
    <lineage>
        <taxon>Bacteria</taxon>
        <taxon>Pseudomonadati</taxon>
        <taxon>Bacteroidota</taxon>
        <taxon>Flavobacteriia</taxon>
        <taxon>Flavobacteriales</taxon>
        <taxon>Flavobacteriaceae</taxon>
        <taxon>Myroides</taxon>
    </lineage>
</organism>
<comment type="similarity">
    <text evidence="2 3">Belongs to the peptidase M16 family.</text>
</comment>
<evidence type="ECO:0008006" key="8">
    <source>
        <dbReference type="Google" id="ProtNLM"/>
    </source>
</evidence>
<protein>
    <recommendedName>
        <fullName evidence="8">Peptidase M16</fullName>
    </recommendedName>
</protein>
<dbReference type="KEGG" id="mod:AS202_08880"/>
<dbReference type="Pfam" id="PF05193">
    <property type="entry name" value="Peptidase_M16_C"/>
    <property type="match status" value="2"/>
</dbReference>
<comment type="cofactor">
    <cofactor evidence="1">
        <name>Zn(2+)</name>
        <dbReference type="ChEBI" id="CHEBI:29105"/>
    </cofactor>
</comment>
<dbReference type="InterPro" id="IPR001431">
    <property type="entry name" value="Pept_M16_Zn_BS"/>
</dbReference>
<feature type="domain" description="Peptidase M16 C-terminal" evidence="5">
    <location>
        <begin position="201"/>
        <end position="372"/>
    </location>
</feature>
<dbReference type="GO" id="GO:0006508">
    <property type="term" value="P:proteolysis"/>
    <property type="evidence" value="ECO:0007669"/>
    <property type="project" value="InterPro"/>
</dbReference>
<proteinExistence type="inferred from homology"/>
<accession>A0AAI8C3G9</accession>
<dbReference type="PROSITE" id="PS00143">
    <property type="entry name" value="INSULINASE"/>
    <property type="match status" value="1"/>
</dbReference>
<gene>
    <name evidence="6" type="ORF">AS202_08880</name>
</gene>
<evidence type="ECO:0000256" key="1">
    <source>
        <dbReference type="ARBA" id="ARBA00001947"/>
    </source>
</evidence>
<reference evidence="6 7" key="1">
    <citation type="journal article" date="2016" name="J. Zhejiang Univ. Sci. B">
        <title>Antibiotic resistance mechanisms of Myroides sp.</title>
        <authorList>
            <person name="Hu S."/>
            <person name="Yuan S."/>
            <person name="Qu H."/>
            <person name="Jiang T."/>
            <person name="Zhou Y."/>
            <person name="Wang M."/>
            <person name="Ming D."/>
        </authorList>
    </citation>
    <scope>NUCLEOTIDE SEQUENCE [LARGE SCALE GENOMIC DNA]</scope>
    <source>
        <strain evidence="6 7">PR63039</strain>
    </source>
</reference>
<dbReference type="GO" id="GO:0046872">
    <property type="term" value="F:metal ion binding"/>
    <property type="evidence" value="ECO:0007669"/>
    <property type="project" value="InterPro"/>
</dbReference>
<name>A0AAI8C3G9_9FLAO</name>
<sequence length="936" mass="107407">MKRTQILYFFALVLCPLLVVGQGTFSPLPKAEKAIYGTLDNGLNYIIHPIPQQKTEYRLVLNVGSLQERDDEKGFAHFLEHMIFNGSDDFPGRQAIDTLQRLGYQFGRDINAYTTYERTVYDLSLLDIKQQDLAINILANFLGKSHLHNEGIEKERRIVIQEIKDFGTEPLFNRKKLEGTPHLDRLPIATEKEILNLDPIKLRAFYKRWYNPALATVIIVGNVNTKDAVEQINKYFSSFKGQSNLDRKQSENTFSPVYTDLLEKQSNTTINSNKLEIVRFTEAPFLASKEDYRQQLIEQIYKQWINKKLSMSKSTATAHSLWYLPNKNENAIEIQAKSEEELQNRISLVASTLNTMSVKGIHKKELEHYKQHLLNHSVPSEDEDIAYITNAYVDQVVVNSHYLSSIERHALLTELLPTITTKDIESKHSNTWSTDQENLYLLTYNDSLFSIDSADELNKYWNEGSTKTLVFKSAKQKKTYERPRGSFHWRTMPPIQKATTDIAVKEQLYADINLTELTLANGLRIGIKPTKATDDNYIMTLFTRNGLNQIPTSEQKYYQDAGYFIDSSWIHGFTNDGYMQAGSDREISTLVSINKDASIINTSSRKGNSKDLFEWTYRKLYDYITPQQDFKEYIEESVSSIDTTTKSSSLLDNPAIKIGHQIEEYKKEGSLFSEELTTIEDWKKVNLDSFFTLYNQSFANLEEVYVLIAGNFDTDDIKKKAIAYFGALNNTPKQVDKNGANSSKAFVKEEITRATLTSSDIERPDVTIVFNGTIKPTLKESMMAHIVREMFNNQFLTLSREKEGLVYSPYSALDVEVYPEPRTSVSLFFSTSLDDIDKLETLAKEVIHSLQTQSISKTELEQMKLTILNNKRLHLTDTSTFQWVEKLRETLLNFGSLEDFNNYDAILNSITPEDIKEISKSIFNTSNYGVFILTPQ</sequence>
<dbReference type="InterPro" id="IPR050361">
    <property type="entry name" value="MPP/UQCRC_Complex"/>
</dbReference>
<dbReference type="EMBL" id="CP013690">
    <property type="protein sequence ID" value="ALU26254.1"/>
    <property type="molecule type" value="Genomic_DNA"/>
</dbReference>